<dbReference type="GeneID" id="303487499"/>
<keyword evidence="3" id="KW-1185">Reference proteome</keyword>
<proteinExistence type="predicted"/>
<evidence type="ECO:0000256" key="1">
    <source>
        <dbReference type="SAM" id="Phobius"/>
    </source>
</evidence>
<accession>A0ABM6MAS3</accession>
<evidence type="ECO:0000313" key="2">
    <source>
        <dbReference type="EMBL" id="ASR53124.1"/>
    </source>
</evidence>
<keyword evidence="1" id="KW-0472">Membrane</keyword>
<name>A0ABM6MAS3_9SPHN</name>
<feature type="transmembrane region" description="Helical" evidence="1">
    <location>
        <begin position="26"/>
        <end position="45"/>
    </location>
</feature>
<dbReference type="Proteomes" id="UP000258016">
    <property type="component" value="Chromosome"/>
</dbReference>
<dbReference type="EMBL" id="CP020083">
    <property type="protein sequence ID" value="ASR53124.1"/>
    <property type="molecule type" value="Genomic_DNA"/>
</dbReference>
<protein>
    <recommendedName>
        <fullName evidence="4">ZIP family metal transporter</fullName>
    </recommendedName>
</protein>
<keyword evidence="1" id="KW-1133">Transmembrane helix</keyword>
<gene>
    <name evidence="2" type="ORF">B5J99_18050</name>
</gene>
<sequence>MIASAFFPLIIPGIERAQSTGSSKPVAAAMVIGAVLLGALATGLIEPLGGLVGVAIVQLSTAALPWALGFSAGAMLFVVMADIIPQASRRIEHGSATPALMGGLAVMMFLDVSPS</sequence>
<reference evidence="2 3" key="1">
    <citation type="submission" date="2017-03" db="EMBL/GenBank/DDBJ databases">
        <title>Complete genome sequence of Blastomonas fulva degrading microcsystin LR.</title>
        <authorList>
            <person name="Lee H.-g."/>
            <person name="Jin L."/>
            <person name="oh H.-M."/>
        </authorList>
    </citation>
    <scope>NUCLEOTIDE SEQUENCE [LARGE SCALE GENOMIC DNA]</scope>
    <source>
        <strain evidence="2 3">T2</strain>
    </source>
</reference>
<evidence type="ECO:0008006" key="4">
    <source>
        <dbReference type="Google" id="ProtNLM"/>
    </source>
</evidence>
<evidence type="ECO:0000313" key="3">
    <source>
        <dbReference type="Proteomes" id="UP000258016"/>
    </source>
</evidence>
<feature type="transmembrane region" description="Helical" evidence="1">
    <location>
        <begin position="51"/>
        <end position="79"/>
    </location>
</feature>
<organism evidence="2 3">
    <name type="scientific">Blastomonas fulva</name>
    <dbReference type="NCBI Taxonomy" id="1550728"/>
    <lineage>
        <taxon>Bacteria</taxon>
        <taxon>Pseudomonadati</taxon>
        <taxon>Pseudomonadota</taxon>
        <taxon>Alphaproteobacteria</taxon>
        <taxon>Sphingomonadales</taxon>
        <taxon>Sphingomonadaceae</taxon>
        <taxon>Blastomonas</taxon>
    </lineage>
</organism>
<keyword evidence="1" id="KW-0812">Transmembrane</keyword>
<dbReference type="RefSeq" id="WP_117353205.1">
    <property type="nucleotide sequence ID" value="NZ_CP020083.1"/>
</dbReference>